<dbReference type="InterPro" id="IPR011146">
    <property type="entry name" value="HIT-like"/>
</dbReference>
<dbReference type="InterPro" id="IPR036265">
    <property type="entry name" value="HIT-like_sf"/>
</dbReference>
<dbReference type="EMBL" id="AOJK01000025">
    <property type="protein sequence ID" value="ELZ45816.1"/>
    <property type="molecule type" value="Genomic_DNA"/>
</dbReference>
<dbReference type="PANTHER" id="PTHR42997">
    <property type="entry name" value="HIT FAMILY HYDROLASE"/>
    <property type="match status" value="1"/>
</dbReference>
<dbReference type="AlphaFoldDB" id="M0EDD9"/>
<dbReference type="Gene3D" id="3.30.428.10">
    <property type="entry name" value="HIT-like"/>
    <property type="match status" value="1"/>
</dbReference>
<dbReference type="InterPro" id="IPR039383">
    <property type="entry name" value="FHIT"/>
</dbReference>
<dbReference type="OrthoDB" id="210764at2157"/>
<evidence type="ECO:0000313" key="4">
    <source>
        <dbReference type="EMBL" id="ELZ45816.1"/>
    </source>
</evidence>
<dbReference type="STRING" id="1227465.C463_05250"/>
<dbReference type="InterPro" id="IPR052908">
    <property type="entry name" value="AP-4-A_phosphorylase"/>
</dbReference>
<sequence length="191" mass="20949">MDQIFAPWRIEWVERDADPIDGCPFCVLPEREDAREARVVARSERNYVLLNNAPYNPGHAMVIPDEHVEDPTDLDDETLLDHAKLKAATLAALRRDMDPDGVNTGQNLGGDAAGGSIDHLHTHVVPRWNGDTNFMPVTGDTKVIVEAIDRTYDHLHAGFAADEHVVDPGDAEAGEAVELDFEVSFGGVDCL</sequence>
<keyword evidence="1" id="KW-0547">Nucleotide-binding</keyword>
<gene>
    <name evidence="4" type="ORF">C463_05250</name>
</gene>
<evidence type="ECO:0000259" key="3">
    <source>
        <dbReference type="PROSITE" id="PS51084"/>
    </source>
</evidence>
<dbReference type="SUPFAM" id="SSF54197">
    <property type="entry name" value="HIT-like"/>
    <property type="match status" value="1"/>
</dbReference>
<dbReference type="GO" id="GO:0000166">
    <property type="term" value="F:nucleotide binding"/>
    <property type="evidence" value="ECO:0007669"/>
    <property type="project" value="UniProtKB-KW"/>
</dbReference>
<dbReference type="PATRIC" id="fig|1227465.4.peg.1027"/>
<evidence type="ECO:0000256" key="1">
    <source>
        <dbReference type="ARBA" id="ARBA00022741"/>
    </source>
</evidence>
<evidence type="ECO:0000256" key="2">
    <source>
        <dbReference type="PROSITE-ProRule" id="PRU00464"/>
    </source>
</evidence>
<dbReference type="RefSeq" id="WP_008441696.1">
    <property type="nucleotide sequence ID" value="NZ_AOJK01000025.1"/>
</dbReference>
<dbReference type="GO" id="GO:0003824">
    <property type="term" value="F:catalytic activity"/>
    <property type="evidence" value="ECO:0007669"/>
    <property type="project" value="InterPro"/>
</dbReference>
<dbReference type="Pfam" id="PF01230">
    <property type="entry name" value="HIT"/>
    <property type="match status" value="1"/>
</dbReference>
<dbReference type="Proteomes" id="UP000011586">
    <property type="component" value="Unassembled WGS sequence"/>
</dbReference>
<comment type="caution">
    <text evidence="4">The sequence shown here is derived from an EMBL/GenBank/DDBJ whole genome shotgun (WGS) entry which is preliminary data.</text>
</comment>
<organism evidence="4 5">
    <name type="scientific">Halorubrum californiense DSM 19288</name>
    <dbReference type="NCBI Taxonomy" id="1227465"/>
    <lineage>
        <taxon>Archaea</taxon>
        <taxon>Methanobacteriati</taxon>
        <taxon>Methanobacteriota</taxon>
        <taxon>Stenosarchaea group</taxon>
        <taxon>Halobacteria</taxon>
        <taxon>Halobacteriales</taxon>
        <taxon>Haloferacaceae</taxon>
        <taxon>Halorubrum</taxon>
    </lineage>
</organism>
<reference evidence="4 5" key="1">
    <citation type="journal article" date="2014" name="PLoS Genet.">
        <title>Phylogenetically driven sequencing of extremely halophilic archaea reveals strategies for static and dynamic osmo-response.</title>
        <authorList>
            <person name="Becker E.A."/>
            <person name="Seitzer P.M."/>
            <person name="Tritt A."/>
            <person name="Larsen D."/>
            <person name="Krusor M."/>
            <person name="Yao A.I."/>
            <person name="Wu D."/>
            <person name="Madern D."/>
            <person name="Eisen J.A."/>
            <person name="Darling A.E."/>
            <person name="Facciotti M.T."/>
        </authorList>
    </citation>
    <scope>NUCLEOTIDE SEQUENCE [LARGE SCALE GENOMIC DNA]</scope>
    <source>
        <strain evidence="4 5">DSM 19288</strain>
    </source>
</reference>
<proteinExistence type="predicted"/>
<feature type="short sequence motif" description="Histidine triad motif" evidence="2">
    <location>
        <begin position="119"/>
        <end position="123"/>
    </location>
</feature>
<dbReference type="PROSITE" id="PS51084">
    <property type="entry name" value="HIT_2"/>
    <property type="match status" value="1"/>
</dbReference>
<dbReference type="PANTHER" id="PTHR42997:SF1">
    <property type="entry name" value="AP-4-A PHOSPHORYLASE"/>
    <property type="match status" value="1"/>
</dbReference>
<accession>M0EDD9</accession>
<keyword evidence="5" id="KW-1185">Reference proteome</keyword>
<name>M0EDD9_9EURY</name>
<feature type="domain" description="HIT" evidence="3">
    <location>
        <begin position="24"/>
        <end position="134"/>
    </location>
</feature>
<dbReference type="CDD" id="cd01275">
    <property type="entry name" value="FHIT"/>
    <property type="match status" value="1"/>
</dbReference>
<evidence type="ECO:0000313" key="5">
    <source>
        <dbReference type="Proteomes" id="UP000011586"/>
    </source>
</evidence>
<protein>
    <submittedName>
        <fullName evidence="4">Histidine triad (HIT) protein</fullName>
    </submittedName>
</protein>